<protein>
    <submittedName>
        <fullName evidence="3">Uncharacterized protein LOC114247201</fullName>
    </submittedName>
</protein>
<keyword evidence="1" id="KW-0732">Signal</keyword>
<evidence type="ECO:0000313" key="3">
    <source>
        <dbReference type="RefSeq" id="XP_028035889.1"/>
    </source>
</evidence>
<sequence>MYAKIVVISVALLQLASIVESNDIRLGIIDTPRSRKIYSEIVEAVPGLSKRRPNIKINAPHSGLITAVYITDLREYKDGEAFITSGGVGQKSVTIGLKTPTILRGYKFQIEVYATDPNAG</sequence>
<dbReference type="Pfam" id="PF15868">
    <property type="entry name" value="MBF2"/>
    <property type="match status" value="1"/>
</dbReference>
<dbReference type="RefSeq" id="XP_028035889.1">
    <property type="nucleotide sequence ID" value="XM_028180088.1"/>
</dbReference>
<feature type="chain" id="PRO_5026701097" evidence="1">
    <location>
        <begin position="22"/>
        <end position="120"/>
    </location>
</feature>
<dbReference type="InterPro" id="IPR031734">
    <property type="entry name" value="MBF2"/>
</dbReference>
<dbReference type="KEGG" id="bman:114247201"/>
<keyword evidence="2" id="KW-1185">Reference proteome</keyword>
<dbReference type="GeneID" id="114247201"/>
<dbReference type="AlphaFoldDB" id="A0A6J2K6I8"/>
<evidence type="ECO:0000313" key="2">
    <source>
        <dbReference type="Proteomes" id="UP000504629"/>
    </source>
</evidence>
<gene>
    <name evidence="3" type="primary">LOC114247201</name>
</gene>
<dbReference type="Proteomes" id="UP000504629">
    <property type="component" value="Unplaced"/>
</dbReference>
<feature type="signal peptide" evidence="1">
    <location>
        <begin position="1"/>
        <end position="21"/>
    </location>
</feature>
<reference evidence="3" key="1">
    <citation type="submission" date="2025-08" db="UniProtKB">
        <authorList>
            <consortium name="RefSeq"/>
        </authorList>
    </citation>
    <scope>IDENTIFICATION</scope>
    <source>
        <tissue evidence="3">Silk gland</tissue>
    </source>
</reference>
<evidence type="ECO:0000256" key="1">
    <source>
        <dbReference type="SAM" id="SignalP"/>
    </source>
</evidence>
<name>A0A6J2K6I8_BOMMA</name>
<proteinExistence type="predicted"/>
<dbReference type="OrthoDB" id="7230779at2759"/>
<accession>A0A6J2K6I8</accession>
<organism evidence="2 3">
    <name type="scientific">Bombyx mandarina</name>
    <name type="common">Wild silk moth</name>
    <name type="synonym">Wild silkworm</name>
    <dbReference type="NCBI Taxonomy" id="7092"/>
    <lineage>
        <taxon>Eukaryota</taxon>
        <taxon>Metazoa</taxon>
        <taxon>Ecdysozoa</taxon>
        <taxon>Arthropoda</taxon>
        <taxon>Hexapoda</taxon>
        <taxon>Insecta</taxon>
        <taxon>Pterygota</taxon>
        <taxon>Neoptera</taxon>
        <taxon>Endopterygota</taxon>
        <taxon>Lepidoptera</taxon>
        <taxon>Glossata</taxon>
        <taxon>Ditrysia</taxon>
        <taxon>Bombycoidea</taxon>
        <taxon>Bombycidae</taxon>
        <taxon>Bombycinae</taxon>
        <taxon>Bombyx</taxon>
    </lineage>
</organism>